<evidence type="ECO:0000313" key="3">
    <source>
        <dbReference type="EMBL" id="OGG16947.1"/>
    </source>
</evidence>
<accession>A0A1F5ZY29</accession>
<sequence>MQKNPIAIIILAVVTAAGGFFGGMKYQQSKQPSFAGFIGNRTATGNRNTFRATVGDVIASDDKSITVKLADGSSKIVLFSDKTEIYKTDTTQKNDLKVGDRVMVTGSNNSDGSQTAENIQINPPIRVFPSGAPTGTQ</sequence>
<keyword evidence="1" id="KW-1133">Transmembrane helix</keyword>
<dbReference type="Pfam" id="PF18914">
    <property type="entry name" value="DUF5666"/>
    <property type="match status" value="1"/>
</dbReference>
<evidence type="ECO:0000259" key="2">
    <source>
        <dbReference type="Pfam" id="PF18914"/>
    </source>
</evidence>
<protein>
    <recommendedName>
        <fullName evidence="2">DUF5666 domain-containing protein</fullName>
    </recommendedName>
</protein>
<feature type="transmembrane region" description="Helical" evidence="1">
    <location>
        <begin position="6"/>
        <end position="24"/>
    </location>
</feature>
<dbReference type="Proteomes" id="UP000176923">
    <property type="component" value="Unassembled WGS sequence"/>
</dbReference>
<keyword evidence="1" id="KW-0812">Transmembrane</keyword>
<dbReference type="InterPro" id="IPR043724">
    <property type="entry name" value="DUF5666"/>
</dbReference>
<comment type="caution">
    <text evidence="3">The sequence shown here is derived from an EMBL/GenBank/DDBJ whole genome shotgun (WGS) entry which is preliminary data.</text>
</comment>
<name>A0A1F5ZY29_9BACT</name>
<gene>
    <name evidence="3" type="ORF">A3D77_06095</name>
</gene>
<organism evidence="3 4">
    <name type="scientific">Candidatus Gottesmanbacteria bacterium RIFCSPHIGHO2_02_FULL_39_11</name>
    <dbReference type="NCBI Taxonomy" id="1798382"/>
    <lineage>
        <taxon>Bacteria</taxon>
        <taxon>Candidatus Gottesmaniibacteriota</taxon>
    </lineage>
</organism>
<evidence type="ECO:0000256" key="1">
    <source>
        <dbReference type="SAM" id="Phobius"/>
    </source>
</evidence>
<keyword evidence="1" id="KW-0472">Membrane</keyword>
<dbReference type="STRING" id="1798382.A3D77_06095"/>
<feature type="domain" description="DUF5666" evidence="2">
    <location>
        <begin position="57"/>
        <end position="119"/>
    </location>
</feature>
<dbReference type="AlphaFoldDB" id="A0A1F5ZY29"/>
<proteinExistence type="predicted"/>
<evidence type="ECO:0000313" key="4">
    <source>
        <dbReference type="Proteomes" id="UP000176923"/>
    </source>
</evidence>
<reference evidence="3 4" key="1">
    <citation type="journal article" date="2016" name="Nat. Commun.">
        <title>Thousands of microbial genomes shed light on interconnected biogeochemical processes in an aquifer system.</title>
        <authorList>
            <person name="Anantharaman K."/>
            <person name="Brown C.T."/>
            <person name="Hug L.A."/>
            <person name="Sharon I."/>
            <person name="Castelle C.J."/>
            <person name="Probst A.J."/>
            <person name="Thomas B.C."/>
            <person name="Singh A."/>
            <person name="Wilkins M.J."/>
            <person name="Karaoz U."/>
            <person name="Brodie E.L."/>
            <person name="Williams K.H."/>
            <person name="Hubbard S.S."/>
            <person name="Banfield J.F."/>
        </authorList>
    </citation>
    <scope>NUCLEOTIDE SEQUENCE [LARGE SCALE GENOMIC DNA]</scope>
</reference>
<dbReference type="EMBL" id="MFJL01000005">
    <property type="protein sequence ID" value="OGG16947.1"/>
    <property type="molecule type" value="Genomic_DNA"/>
</dbReference>